<accession>A0ACD3B7U4</accession>
<proteinExistence type="predicted"/>
<gene>
    <name evidence="1" type="ORF">BDN72DRAFT_834301</name>
</gene>
<dbReference type="Proteomes" id="UP000308600">
    <property type="component" value="Unassembled WGS sequence"/>
</dbReference>
<organism evidence="1 2">
    <name type="scientific">Pluteus cervinus</name>
    <dbReference type="NCBI Taxonomy" id="181527"/>
    <lineage>
        <taxon>Eukaryota</taxon>
        <taxon>Fungi</taxon>
        <taxon>Dikarya</taxon>
        <taxon>Basidiomycota</taxon>
        <taxon>Agaricomycotina</taxon>
        <taxon>Agaricomycetes</taxon>
        <taxon>Agaricomycetidae</taxon>
        <taxon>Agaricales</taxon>
        <taxon>Pluteineae</taxon>
        <taxon>Pluteaceae</taxon>
        <taxon>Pluteus</taxon>
    </lineage>
</organism>
<name>A0ACD3B7U4_9AGAR</name>
<evidence type="ECO:0000313" key="2">
    <source>
        <dbReference type="Proteomes" id="UP000308600"/>
    </source>
</evidence>
<evidence type="ECO:0000313" key="1">
    <source>
        <dbReference type="EMBL" id="TFK73709.1"/>
    </source>
</evidence>
<dbReference type="EMBL" id="ML208273">
    <property type="protein sequence ID" value="TFK73709.1"/>
    <property type="molecule type" value="Genomic_DNA"/>
</dbReference>
<keyword evidence="2" id="KW-1185">Reference proteome</keyword>
<sequence>MPTPDPHQIQVLQPTARAPIINPPIVVMFNSTIKCILVLYGLKMFMDFLKRS</sequence>
<reference evidence="1 2" key="1">
    <citation type="journal article" date="2019" name="Nat. Ecol. Evol.">
        <title>Megaphylogeny resolves global patterns of mushroom evolution.</title>
        <authorList>
            <person name="Varga T."/>
            <person name="Krizsan K."/>
            <person name="Foldi C."/>
            <person name="Dima B."/>
            <person name="Sanchez-Garcia M."/>
            <person name="Sanchez-Ramirez S."/>
            <person name="Szollosi G.J."/>
            <person name="Szarkandi J.G."/>
            <person name="Papp V."/>
            <person name="Albert L."/>
            <person name="Andreopoulos W."/>
            <person name="Angelini C."/>
            <person name="Antonin V."/>
            <person name="Barry K.W."/>
            <person name="Bougher N.L."/>
            <person name="Buchanan P."/>
            <person name="Buyck B."/>
            <person name="Bense V."/>
            <person name="Catcheside P."/>
            <person name="Chovatia M."/>
            <person name="Cooper J."/>
            <person name="Damon W."/>
            <person name="Desjardin D."/>
            <person name="Finy P."/>
            <person name="Geml J."/>
            <person name="Haridas S."/>
            <person name="Hughes K."/>
            <person name="Justo A."/>
            <person name="Karasinski D."/>
            <person name="Kautmanova I."/>
            <person name="Kiss B."/>
            <person name="Kocsube S."/>
            <person name="Kotiranta H."/>
            <person name="LaButti K.M."/>
            <person name="Lechner B.E."/>
            <person name="Liimatainen K."/>
            <person name="Lipzen A."/>
            <person name="Lukacs Z."/>
            <person name="Mihaltcheva S."/>
            <person name="Morgado L.N."/>
            <person name="Niskanen T."/>
            <person name="Noordeloos M.E."/>
            <person name="Ohm R.A."/>
            <person name="Ortiz-Santana B."/>
            <person name="Ovrebo C."/>
            <person name="Racz N."/>
            <person name="Riley R."/>
            <person name="Savchenko A."/>
            <person name="Shiryaev A."/>
            <person name="Soop K."/>
            <person name="Spirin V."/>
            <person name="Szebenyi C."/>
            <person name="Tomsovsky M."/>
            <person name="Tulloss R.E."/>
            <person name="Uehling J."/>
            <person name="Grigoriev I.V."/>
            <person name="Vagvolgyi C."/>
            <person name="Papp T."/>
            <person name="Martin F.M."/>
            <person name="Miettinen O."/>
            <person name="Hibbett D.S."/>
            <person name="Nagy L.G."/>
        </authorList>
    </citation>
    <scope>NUCLEOTIDE SEQUENCE [LARGE SCALE GENOMIC DNA]</scope>
    <source>
        <strain evidence="1 2">NL-1719</strain>
    </source>
</reference>
<protein>
    <submittedName>
        <fullName evidence="1">Uncharacterized protein</fullName>
    </submittedName>
</protein>